<protein>
    <submittedName>
        <fullName evidence="1">Uncharacterized protein</fullName>
    </submittedName>
</protein>
<proteinExistence type="predicted"/>
<evidence type="ECO:0000313" key="1">
    <source>
        <dbReference type="EMBL" id="GHH79347.1"/>
    </source>
</evidence>
<comment type="caution">
    <text evidence="1">The sequence shown here is derived from an EMBL/GenBank/DDBJ whole genome shotgun (WGS) entry which is preliminary data.</text>
</comment>
<reference evidence="1" key="1">
    <citation type="journal article" date="2014" name="Int. J. Syst. Evol. Microbiol.">
        <title>Complete genome sequence of Corynebacterium casei LMG S-19264T (=DSM 44701T), isolated from a smear-ripened cheese.</title>
        <authorList>
            <consortium name="US DOE Joint Genome Institute (JGI-PGF)"/>
            <person name="Walter F."/>
            <person name="Albersmeier A."/>
            <person name="Kalinowski J."/>
            <person name="Ruckert C."/>
        </authorList>
    </citation>
    <scope>NUCLEOTIDE SEQUENCE</scope>
    <source>
        <strain evidence="1">JCM 4646</strain>
    </source>
</reference>
<sequence length="172" mass="18447">MVGAAIGMLGGAGGGWLTLAGQARQQERQQRIDQQHRLEDVRRQAYSACISASKQVSARWWRLAARLRTNGTTADQWEADAAEAHATWAPFSAAVAAVAVVGPGPVAEAAEALRRAMYALDQAGVAWHEAAREAGHGRLADLDARYMEAVAAKREPGRVFQRMAREALGAES</sequence>
<dbReference type="GeneID" id="95356062"/>
<name>A0A919L0B3_9ACTN</name>
<keyword evidence="2" id="KW-1185">Reference proteome</keyword>
<accession>A0A919L0B3</accession>
<evidence type="ECO:0000313" key="2">
    <source>
        <dbReference type="Proteomes" id="UP000617734"/>
    </source>
</evidence>
<dbReference type="Proteomes" id="UP000617734">
    <property type="component" value="Unassembled WGS sequence"/>
</dbReference>
<reference evidence="1" key="2">
    <citation type="submission" date="2020-09" db="EMBL/GenBank/DDBJ databases">
        <authorList>
            <person name="Sun Q."/>
            <person name="Ohkuma M."/>
        </authorList>
    </citation>
    <scope>NUCLEOTIDE SEQUENCE</scope>
    <source>
        <strain evidence="1">JCM 4646</strain>
    </source>
</reference>
<dbReference type="EMBL" id="BNBO01000041">
    <property type="protein sequence ID" value="GHH79347.1"/>
    <property type="molecule type" value="Genomic_DNA"/>
</dbReference>
<dbReference type="RefSeq" id="WP_190213800.1">
    <property type="nucleotide sequence ID" value="NZ_BNBO01000041.1"/>
</dbReference>
<gene>
    <name evidence="1" type="ORF">GCM10018781_57180</name>
</gene>
<organism evidence="1 2">
    <name type="scientific">Kitasatospora indigofera</name>
    <dbReference type="NCBI Taxonomy" id="67307"/>
    <lineage>
        <taxon>Bacteria</taxon>
        <taxon>Bacillati</taxon>
        <taxon>Actinomycetota</taxon>
        <taxon>Actinomycetes</taxon>
        <taxon>Kitasatosporales</taxon>
        <taxon>Streptomycetaceae</taxon>
        <taxon>Kitasatospora</taxon>
    </lineage>
</organism>
<dbReference type="AlphaFoldDB" id="A0A919L0B3"/>